<comment type="caution">
    <text evidence="2">The sequence shown here is derived from an EMBL/GenBank/DDBJ whole genome shotgun (WGS) entry which is preliminary data.</text>
</comment>
<dbReference type="RefSeq" id="WP_191157290.1">
    <property type="nucleotide sequence ID" value="NZ_JACWUN010000017.1"/>
</dbReference>
<dbReference type="SUPFAM" id="SSF51695">
    <property type="entry name" value="PLC-like phosphodiesterases"/>
    <property type="match status" value="1"/>
</dbReference>
<dbReference type="GO" id="GO:0008081">
    <property type="term" value="F:phosphoric diester hydrolase activity"/>
    <property type="evidence" value="ECO:0007669"/>
    <property type="project" value="InterPro"/>
</dbReference>
<dbReference type="PANTHER" id="PTHR46211:SF14">
    <property type="entry name" value="GLYCEROPHOSPHODIESTER PHOSPHODIESTERASE"/>
    <property type="match status" value="1"/>
</dbReference>
<dbReference type="GO" id="GO:0006629">
    <property type="term" value="P:lipid metabolic process"/>
    <property type="evidence" value="ECO:0007669"/>
    <property type="project" value="InterPro"/>
</dbReference>
<keyword evidence="3" id="KW-1185">Reference proteome</keyword>
<organism evidence="2 3">
    <name type="scientific">Pelovirga terrestris</name>
    <dbReference type="NCBI Taxonomy" id="2771352"/>
    <lineage>
        <taxon>Bacteria</taxon>
        <taxon>Pseudomonadati</taxon>
        <taxon>Thermodesulfobacteriota</taxon>
        <taxon>Desulfuromonadia</taxon>
        <taxon>Geobacterales</taxon>
        <taxon>Geobacteraceae</taxon>
        <taxon>Pelovirga</taxon>
    </lineage>
</organism>
<dbReference type="PROSITE" id="PS51704">
    <property type="entry name" value="GP_PDE"/>
    <property type="match status" value="1"/>
</dbReference>
<dbReference type="Gene3D" id="3.20.20.190">
    <property type="entry name" value="Phosphatidylinositol (PI) phosphodiesterase"/>
    <property type="match status" value="1"/>
</dbReference>
<name>A0A8J6QPA1_9BACT</name>
<dbReference type="PANTHER" id="PTHR46211">
    <property type="entry name" value="GLYCEROPHOSPHORYL DIESTER PHOSPHODIESTERASE"/>
    <property type="match status" value="1"/>
</dbReference>
<evidence type="ECO:0000259" key="1">
    <source>
        <dbReference type="PROSITE" id="PS51704"/>
    </source>
</evidence>
<dbReference type="InterPro" id="IPR030395">
    <property type="entry name" value="GP_PDE_dom"/>
</dbReference>
<sequence length="280" mass="31374">MSGFFEHLPATGAICAHRGARSIAPENTLLAFEAAQRSGAHLLETDVQMSADEQLVLFHDRGLKRTTNVADHPAFVGRARKALTSFAYEELRLLDAGSWFLQQDPFKTLVQNEVPATITQQIPEQRIPLLKEVLEHCRTHDFPLNLEIKGKLPRAKMHRRLELLVDEIKRAGCEDLILVSSFEHDNLHLLKTLSPALATAALVERSHPRHLLNYLQELQVAAYHPRHDLVDEKLIQCLAAAGIKTNIWTVNDPQRFGFFAAAGATFICTDWPQTMASPAL</sequence>
<dbReference type="Proteomes" id="UP000632828">
    <property type="component" value="Unassembled WGS sequence"/>
</dbReference>
<feature type="domain" description="GP-PDE" evidence="1">
    <location>
        <begin position="12"/>
        <end position="279"/>
    </location>
</feature>
<evidence type="ECO:0000313" key="3">
    <source>
        <dbReference type="Proteomes" id="UP000632828"/>
    </source>
</evidence>
<evidence type="ECO:0000313" key="2">
    <source>
        <dbReference type="EMBL" id="MBD1401557.1"/>
    </source>
</evidence>
<accession>A0A8J6QPA1</accession>
<reference evidence="2" key="1">
    <citation type="submission" date="2020-09" db="EMBL/GenBank/DDBJ databases">
        <title>Pelobacter alkaliphilus sp. nov., a novel anaerobic arsenate-reducing bacterium from terrestrial mud volcano.</title>
        <authorList>
            <person name="Khomyakova M.A."/>
            <person name="Merkel A.Y."/>
            <person name="Slobodkin A.I."/>
        </authorList>
    </citation>
    <scope>NUCLEOTIDE SEQUENCE</scope>
    <source>
        <strain evidence="2">M08fum</strain>
    </source>
</reference>
<gene>
    <name evidence="2" type="ORF">ICT70_12885</name>
</gene>
<protein>
    <submittedName>
        <fullName evidence="2">Glycerophosphodiester phosphodiesterase</fullName>
    </submittedName>
</protein>
<dbReference type="AlphaFoldDB" id="A0A8J6QPA1"/>
<proteinExistence type="predicted"/>
<dbReference type="EMBL" id="JACWUN010000017">
    <property type="protein sequence ID" value="MBD1401557.1"/>
    <property type="molecule type" value="Genomic_DNA"/>
</dbReference>
<dbReference type="Pfam" id="PF03009">
    <property type="entry name" value="GDPD"/>
    <property type="match status" value="1"/>
</dbReference>
<dbReference type="InterPro" id="IPR017946">
    <property type="entry name" value="PLC-like_Pdiesterase_TIM-brl"/>
</dbReference>